<dbReference type="PANTHER" id="PTHR31694:SF26">
    <property type="entry name" value="OS05G0151100 PROTEIN"/>
    <property type="match status" value="1"/>
</dbReference>
<dbReference type="PANTHER" id="PTHR31694">
    <property type="entry name" value="DESICCATION-LIKE PROTEIN"/>
    <property type="match status" value="1"/>
</dbReference>
<comment type="caution">
    <text evidence="1">The sequence shown here is derived from an EMBL/GenBank/DDBJ whole genome shotgun (WGS) entry which is preliminary data.</text>
</comment>
<proteinExistence type="predicted"/>
<dbReference type="SUPFAM" id="SSF47240">
    <property type="entry name" value="Ferritin-like"/>
    <property type="match status" value="1"/>
</dbReference>
<dbReference type="EMBL" id="MU007048">
    <property type="protein sequence ID" value="KAF2429342.1"/>
    <property type="molecule type" value="Genomic_DNA"/>
</dbReference>
<dbReference type="Pfam" id="PF13668">
    <property type="entry name" value="Ferritin_2"/>
    <property type="match status" value="1"/>
</dbReference>
<evidence type="ECO:0000313" key="2">
    <source>
        <dbReference type="Proteomes" id="UP000800235"/>
    </source>
</evidence>
<protein>
    <recommendedName>
        <fullName evidence="3">Ferritin-like domain-containing protein</fullName>
    </recommendedName>
</protein>
<reference evidence="1" key="1">
    <citation type="journal article" date="2020" name="Stud. Mycol.">
        <title>101 Dothideomycetes genomes: a test case for predicting lifestyles and emergence of pathogens.</title>
        <authorList>
            <person name="Haridas S."/>
            <person name="Albert R."/>
            <person name="Binder M."/>
            <person name="Bloem J."/>
            <person name="Labutti K."/>
            <person name="Salamov A."/>
            <person name="Andreopoulos B."/>
            <person name="Baker S."/>
            <person name="Barry K."/>
            <person name="Bills G."/>
            <person name="Bluhm B."/>
            <person name="Cannon C."/>
            <person name="Castanera R."/>
            <person name="Culley D."/>
            <person name="Daum C."/>
            <person name="Ezra D."/>
            <person name="Gonzalez J."/>
            <person name="Henrissat B."/>
            <person name="Kuo A."/>
            <person name="Liang C."/>
            <person name="Lipzen A."/>
            <person name="Lutzoni F."/>
            <person name="Magnuson J."/>
            <person name="Mondo S."/>
            <person name="Nolan M."/>
            <person name="Ohm R."/>
            <person name="Pangilinan J."/>
            <person name="Park H.-J."/>
            <person name="Ramirez L."/>
            <person name="Alfaro M."/>
            <person name="Sun H."/>
            <person name="Tritt A."/>
            <person name="Yoshinaga Y."/>
            <person name="Zwiers L.-H."/>
            <person name="Turgeon B."/>
            <person name="Goodwin S."/>
            <person name="Spatafora J."/>
            <person name="Crous P."/>
            <person name="Grigoriev I."/>
        </authorList>
    </citation>
    <scope>NUCLEOTIDE SEQUENCE</scope>
    <source>
        <strain evidence="1">CBS 130266</strain>
    </source>
</reference>
<dbReference type="AlphaFoldDB" id="A0A9P4NPL8"/>
<sequence>MLRDFGRNGSWTSGKILDHTNATIKGNHLGSPLRLLFSHSSSSRSLLTSILYQSFIFHSYSHSFQLLLRESKIDEHESSHSIIAALATVASGFAIPSFPFLSRREVYTDEDKFYREGLANFSQQAFQDAVYGATFYQNLQEISRDETTHVNFLTGALQALGKPAVKECTYAFNIPNVQTFLATASILEGVGVSAYLGAAGLITSKAYLTAAGSILTSESRHNAYLRSVLRLRPYPQPFDVPITFNEVYTMAYGFFTSFPADNPTFLPVKAFPTLLATSTGPIKTGSTVTLSTSKVNGMAYKIDGTPLYAAWISAAGPIFVPAVPKGDMLSWDVTVPAGIHGQSYVILTGCNDKLTDDTVTAGPTIVEVQGRDGAPNLLP</sequence>
<gene>
    <name evidence="1" type="ORF">EJ08DRAFT_680087</name>
</gene>
<dbReference type="InterPro" id="IPR052965">
    <property type="entry name" value="Pigment-catalase-like"/>
</dbReference>
<name>A0A9P4NPL8_9PEZI</name>
<dbReference type="Proteomes" id="UP000800235">
    <property type="component" value="Unassembled WGS sequence"/>
</dbReference>
<dbReference type="PROSITE" id="PS50896">
    <property type="entry name" value="LISH"/>
    <property type="match status" value="1"/>
</dbReference>
<accession>A0A9P4NPL8</accession>
<organism evidence="1 2">
    <name type="scientific">Tothia fuscella</name>
    <dbReference type="NCBI Taxonomy" id="1048955"/>
    <lineage>
        <taxon>Eukaryota</taxon>
        <taxon>Fungi</taxon>
        <taxon>Dikarya</taxon>
        <taxon>Ascomycota</taxon>
        <taxon>Pezizomycotina</taxon>
        <taxon>Dothideomycetes</taxon>
        <taxon>Pleosporomycetidae</taxon>
        <taxon>Venturiales</taxon>
        <taxon>Cylindrosympodiaceae</taxon>
        <taxon>Tothia</taxon>
    </lineage>
</organism>
<dbReference type="InterPro" id="IPR009078">
    <property type="entry name" value="Ferritin-like_SF"/>
</dbReference>
<evidence type="ECO:0008006" key="3">
    <source>
        <dbReference type="Google" id="ProtNLM"/>
    </source>
</evidence>
<evidence type="ECO:0000313" key="1">
    <source>
        <dbReference type="EMBL" id="KAF2429342.1"/>
    </source>
</evidence>
<dbReference type="OrthoDB" id="1001765at2759"/>
<dbReference type="InterPro" id="IPR006594">
    <property type="entry name" value="LisH"/>
</dbReference>
<keyword evidence="2" id="KW-1185">Reference proteome</keyword>